<sequence>MTAAEGGPVAARWLEALLALARTGRDRSVSDTLVAVADTVQSVLGYGAVAVNVYRPAWHDYEVVLVLGDADARAALMYTTNSYEVLHEELLRPEFELLPGVYFLTGGDAVWDDLGTTYTPTSPASGDWQPEDGLIMALRSPSGEPLGLLSVDQPASGCRPTDAELQMLVAVSAHAALALDTAQRNRAAARHRDVLMALAGFSARLGARTSDAAVLDGVCAVATQAFGFGSVTAYVCRGEWLVPVAGRARTTRIPLQSVLAALDRPGPSADAGCRTVERAWFLRTHERPAERGRRGSRAWSHDWLLVPLRGPGGLLVGLLVLDDPEDGLRPDAQTERELLLLADQATAALAVARHRSELEHQAHHDALTGLRNRRDLEAVLDDLARHPEGIAVVLCDLDHFKSINDRFGHAVGDRVLSRVGELLREHAGIGDVAVRLGGEEFCLLLPGTDDAGARAAAERLRAATPARLADLVDGQTMSVGVAAAEVVGGGGEALLRAADAALYAAKRAGRDCSFAARAGGRAERVLRGPAPVPPL</sequence>
<organism evidence="2 3">
    <name type="scientific">Pseudonocardia petroleophila</name>
    <dbReference type="NCBI Taxonomy" id="37331"/>
    <lineage>
        <taxon>Bacteria</taxon>
        <taxon>Bacillati</taxon>
        <taxon>Actinomycetota</taxon>
        <taxon>Actinomycetes</taxon>
        <taxon>Pseudonocardiales</taxon>
        <taxon>Pseudonocardiaceae</taxon>
        <taxon>Pseudonocardia</taxon>
    </lineage>
</organism>
<evidence type="ECO:0000313" key="2">
    <source>
        <dbReference type="EMBL" id="QNG53259.1"/>
    </source>
</evidence>
<dbReference type="PROSITE" id="PS50887">
    <property type="entry name" value="GGDEF"/>
    <property type="match status" value="1"/>
</dbReference>
<dbReference type="NCBIfam" id="TIGR00254">
    <property type="entry name" value="GGDEF"/>
    <property type="match status" value="1"/>
</dbReference>
<gene>
    <name evidence="2" type="ORF">H6H00_04455</name>
</gene>
<dbReference type="Pfam" id="PF00990">
    <property type="entry name" value="GGDEF"/>
    <property type="match status" value="1"/>
</dbReference>
<protein>
    <submittedName>
        <fullName evidence="2">GGDEF domain-containing protein</fullName>
    </submittedName>
</protein>
<dbReference type="EMBL" id="CP060131">
    <property type="protein sequence ID" value="QNG53259.1"/>
    <property type="molecule type" value="Genomic_DNA"/>
</dbReference>
<dbReference type="PANTHER" id="PTHR45138:SF9">
    <property type="entry name" value="DIGUANYLATE CYCLASE DGCM-RELATED"/>
    <property type="match status" value="1"/>
</dbReference>
<dbReference type="GO" id="GO:0052621">
    <property type="term" value="F:diguanylate cyclase activity"/>
    <property type="evidence" value="ECO:0007669"/>
    <property type="project" value="TreeGrafter"/>
</dbReference>
<dbReference type="AlphaFoldDB" id="A0A7G7MKE8"/>
<dbReference type="RefSeq" id="WP_185720087.1">
    <property type="nucleotide sequence ID" value="NZ_BAAAWI010000001.1"/>
</dbReference>
<dbReference type="CDD" id="cd01949">
    <property type="entry name" value="GGDEF"/>
    <property type="match status" value="1"/>
</dbReference>
<reference evidence="2 3" key="1">
    <citation type="submission" date="2020-08" db="EMBL/GenBank/DDBJ databases">
        <authorList>
            <person name="Mo P."/>
        </authorList>
    </citation>
    <scope>NUCLEOTIDE SEQUENCE [LARGE SCALE GENOMIC DNA]</scope>
    <source>
        <strain evidence="2 3">CGMCC 4.1532</strain>
    </source>
</reference>
<accession>A0A7G7MKE8</accession>
<dbReference type="InterPro" id="IPR029787">
    <property type="entry name" value="Nucleotide_cyclase"/>
</dbReference>
<dbReference type="GO" id="GO:0005886">
    <property type="term" value="C:plasma membrane"/>
    <property type="evidence" value="ECO:0007669"/>
    <property type="project" value="TreeGrafter"/>
</dbReference>
<keyword evidence="3" id="KW-1185">Reference proteome</keyword>
<dbReference type="SMART" id="SM00267">
    <property type="entry name" value="GGDEF"/>
    <property type="match status" value="1"/>
</dbReference>
<dbReference type="GO" id="GO:1902201">
    <property type="term" value="P:negative regulation of bacterial-type flagellum-dependent cell motility"/>
    <property type="evidence" value="ECO:0007669"/>
    <property type="project" value="TreeGrafter"/>
</dbReference>
<dbReference type="FunFam" id="3.30.70.270:FF:000001">
    <property type="entry name" value="Diguanylate cyclase domain protein"/>
    <property type="match status" value="1"/>
</dbReference>
<dbReference type="InterPro" id="IPR029016">
    <property type="entry name" value="GAF-like_dom_sf"/>
</dbReference>
<dbReference type="Gene3D" id="3.30.450.40">
    <property type="match status" value="2"/>
</dbReference>
<dbReference type="InterPro" id="IPR043128">
    <property type="entry name" value="Rev_trsase/Diguanyl_cyclase"/>
</dbReference>
<dbReference type="InterPro" id="IPR000160">
    <property type="entry name" value="GGDEF_dom"/>
</dbReference>
<dbReference type="GO" id="GO:0043709">
    <property type="term" value="P:cell adhesion involved in single-species biofilm formation"/>
    <property type="evidence" value="ECO:0007669"/>
    <property type="project" value="TreeGrafter"/>
</dbReference>
<dbReference type="Gene3D" id="3.30.70.270">
    <property type="match status" value="1"/>
</dbReference>
<dbReference type="SUPFAM" id="SSF55781">
    <property type="entry name" value="GAF domain-like"/>
    <property type="match status" value="2"/>
</dbReference>
<dbReference type="KEGG" id="ppel:H6H00_04455"/>
<evidence type="ECO:0000259" key="1">
    <source>
        <dbReference type="PROSITE" id="PS50887"/>
    </source>
</evidence>
<proteinExistence type="predicted"/>
<dbReference type="Proteomes" id="UP000515728">
    <property type="component" value="Chromosome"/>
</dbReference>
<name>A0A7G7MKE8_9PSEU</name>
<feature type="domain" description="GGDEF" evidence="1">
    <location>
        <begin position="388"/>
        <end position="518"/>
    </location>
</feature>
<dbReference type="InterPro" id="IPR050469">
    <property type="entry name" value="Diguanylate_Cyclase"/>
</dbReference>
<dbReference type="SUPFAM" id="SSF55073">
    <property type="entry name" value="Nucleotide cyclase"/>
    <property type="match status" value="1"/>
</dbReference>
<evidence type="ECO:0000313" key="3">
    <source>
        <dbReference type="Proteomes" id="UP000515728"/>
    </source>
</evidence>
<dbReference type="PANTHER" id="PTHR45138">
    <property type="entry name" value="REGULATORY COMPONENTS OF SENSORY TRANSDUCTION SYSTEM"/>
    <property type="match status" value="1"/>
</dbReference>